<comment type="similarity">
    <text evidence="2 4">Belongs to the SspH family.</text>
</comment>
<dbReference type="NCBIfam" id="TIGR02861">
    <property type="entry name" value="SASP_H"/>
    <property type="match status" value="1"/>
</dbReference>
<dbReference type="InterPro" id="IPR012610">
    <property type="entry name" value="SASP_SspH"/>
</dbReference>
<dbReference type="RefSeq" id="WP_379949938.1">
    <property type="nucleotide sequence ID" value="NZ_JBHMAF010000079.1"/>
</dbReference>
<dbReference type="Proteomes" id="UP001589609">
    <property type="component" value="Unassembled WGS sequence"/>
</dbReference>
<evidence type="ECO:0000313" key="6">
    <source>
        <dbReference type="Proteomes" id="UP001589609"/>
    </source>
</evidence>
<evidence type="ECO:0000256" key="4">
    <source>
        <dbReference type="HAMAP-Rule" id="MF_00667"/>
    </source>
</evidence>
<comment type="caution">
    <text evidence="5">The sequence shown here is derived from an EMBL/GenBank/DDBJ whole genome shotgun (WGS) entry which is preliminary data.</text>
</comment>
<comment type="subcellular location">
    <subcellularLocation>
        <location evidence="1 4">Spore core</location>
    </subcellularLocation>
</comment>
<dbReference type="EMBL" id="JBHMAF010000079">
    <property type="protein sequence ID" value="MFB9759608.1"/>
    <property type="molecule type" value="Genomic_DNA"/>
</dbReference>
<proteinExistence type="evidence at transcript level"/>
<gene>
    <name evidence="4" type="primary">sspH</name>
    <name evidence="5" type="ORF">ACFFMS_14380</name>
</gene>
<reference evidence="5 6" key="1">
    <citation type="submission" date="2024-09" db="EMBL/GenBank/DDBJ databases">
        <authorList>
            <person name="Sun Q."/>
            <person name="Mori K."/>
        </authorList>
    </citation>
    <scope>NUCLEOTIDE SEQUENCE [LARGE SCALE GENOMIC DNA]</scope>
    <source>
        <strain evidence="5 6">JCM 11201</strain>
    </source>
</reference>
<evidence type="ECO:0000313" key="5">
    <source>
        <dbReference type="EMBL" id="MFB9759608.1"/>
    </source>
</evidence>
<keyword evidence="3 4" id="KW-0749">Sporulation</keyword>
<dbReference type="Pfam" id="PF08141">
    <property type="entry name" value="SspH"/>
    <property type="match status" value="1"/>
</dbReference>
<name>A0ABV5WH98_9BACI</name>
<evidence type="ECO:0000256" key="2">
    <source>
        <dbReference type="ARBA" id="ARBA00006573"/>
    </source>
</evidence>
<keyword evidence="6" id="KW-1185">Reference proteome</keyword>
<comment type="induction">
    <text evidence="4">Expressed only in the forespore compartment of sporulating cells.</text>
</comment>
<sequence>MNAQRAQDISSSPIMANVTCNGERIYIEHVDAQNGTATIHCLDNPNNKQSVPVSNLIEH</sequence>
<accession>A0ABV5WH98</accession>
<dbReference type="NCBIfam" id="NF002867">
    <property type="entry name" value="PRK03174.1"/>
    <property type="match status" value="1"/>
</dbReference>
<evidence type="ECO:0000256" key="3">
    <source>
        <dbReference type="ARBA" id="ARBA00022969"/>
    </source>
</evidence>
<dbReference type="HAMAP" id="MF_00667">
    <property type="entry name" value="SspH"/>
    <property type="match status" value="1"/>
</dbReference>
<organism evidence="5 6">
    <name type="scientific">Ectobacillus funiculus</name>
    <dbReference type="NCBI Taxonomy" id="137993"/>
    <lineage>
        <taxon>Bacteria</taxon>
        <taxon>Bacillati</taxon>
        <taxon>Bacillota</taxon>
        <taxon>Bacilli</taxon>
        <taxon>Bacillales</taxon>
        <taxon>Bacillaceae</taxon>
        <taxon>Ectobacillus</taxon>
    </lineage>
</organism>
<evidence type="ECO:0000256" key="1">
    <source>
        <dbReference type="ARBA" id="ARBA00004288"/>
    </source>
</evidence>
<protein>
    <recommendedName>
        <fullName evidence="4">Small, acid-soluble spore protein H</fullName>
        <shortName evidence="4">SASP H</shortName>
    </recommendedName>
</protein>